<evidence type="ECO:0000256" key="5">
    <source>
        <dbReference type="ARBA" id="ARBA00023194"/>
    </source>
</evidence>
<keyword evidence="5" id="KW-0045">Antibiotic biosynthesis</keyword>
<organism evidence="7 8">
    <name type="scientific">Dactylosporangium fulvum</name>
    <dbReference type="NCBI Taxonomy" id="53359"/>
    <lineage>
        <taxon>Bacteria</taxon>
        <taxon>Bacillati</taxon>
        <taxon>Actinomycetota</taxon>
        <taxon>Actinomycetes</taxon>
        <taxon>Micromonosporales</taxon>
        <taxon>Micromonosporaceae</taxon>
        <taxon>Dactylosporangium</taxon>
    </lineage>
</organism>
<comment type="pathway">
    <text evidence="1">Antibiotic biosynthesis.</text>
</comment>
<feature type="domain" description="Methyltransferase MycE N-terminal" evidence="6">
    <location>
        <begin position="10"/>
        <end position="116"/>
    </location>
</feature>
<dbReference type="EMBL" id="CP073720">
    <property type="protein sequence ID" value="UWP86121.1"/>
    <property type="molecule type" value="Genomic_DNA"/>
</dbReference>
<dbReference type="Pfam" id="PF17843">
    <property type="entry name" value="MycE_N"/>
    <property type="match status" value="1"/>
</dbReference>
<dbReference type="InterPro" id="IPR040800">
    <property type="entry name" value="MycE_N"/>
</dbReference>
<dbReference type="InterPro" id="IPR029063">
    <property type="entry name" value="SAM-dependent_MTases_sf"/>
</dbReference>
<evidence type="ECO:0000256" key="2">
    <source>
        <dbReference type="ARBA" id="ARBA00022603"/>
    </source>
</evidence>
<keyword evidence="4" id="KW-0949">S-adenosyl-L-methionine</keyword>
<gene>
    <name evidence="7" type="ORF">Dfulv_18500</name>
</gene>
<dbReference type="Gene3D" id="3.40.50.150">
    <property type="entry name" value="Vaccinia Virus protein VP39"/>
    <property type="match status" value="1"/>
</dbReference>
<reference evidence="7" key="2">
    <citation type="submission" date="2022-09" db="EMBL/GenBank/DDBJ databases">
        <title>Biosynthetic gene clusters of Dactylosporangioum fulvum.</title>
        <authorList>
            <person name="Caradec T."/>
        </authorList>
    </citation>
    <scope>NUCLEOTIDE SEQUENCE</scope>
    <source>
        <strain evidence="7">NRRL B-16292</strain>
    </source>
</reference>
<reference evidence="7" key="1">
    <citation type="submission" date="2021-04" db="EMBL/GenBank/DDBJ databases">
        <authorList>
            <person name="Hartkoorn R.C."/>
            <person name="Beaudoing E."/>
            <person name="Hot D."/>
        </authorList>
    </citation>
    <scope>NUCLEOTIDE SEQUENCE</scope>
    <source>
        <strain evidence="7">NRRL B-16292</strain>
    </source>
</reference>
<dbReference type="Proteomes" id="UP001059617">
    <property type="component" value="Chromosome"/>
</dbReference>
<name>A0ABY5W9Z2_9ACTN</name>
<evidence type="ECO:0000256" key="1">
    <source>
        <dbReference type="ARBA" id="ARBA00004792"/>
    </source>
</evidence>
<dbReference type="SUPFAM" id="SSF53335">
    <property type="entry name" value="S-adenosyl-L-methionine-dependent methyltransferases"/>
    <property type="match status" value="1"/>
</dbReference>
<keyword evidence="8" id="KW-1185">Reference proteome</keyword>
<evidence type="ECO:0000259" key="6">
    <source>
        <dbReference type="Pfam" id="PF17843"/>
    </source>
</evidence>
<evidence type="ECO:0000313" key="8">
    <source>
        <dbReference type="Proteomes" id="UP001059617"/>
    </source>
</evidence>
<keyword evidence="2 7" id="KW-0489">Methyltransferase</keyword>
<sequence length="395" mass="42311">MTNDGHTETVRRLIGAAGGTARGLADAVTRLGPQRVVPVLANEVMFRCGPARNHIPVTAELVIGFGADATTVAMAFPTGKPVTAAGDSDGPMVMTFEVDAVDLVRELFGPARGRTTGLGRITMHTTNPDGSPDWAVGAAASVVADQLVVACTAQKPDLGTVALAYDSDKWGALHWFAAHYDRHFAPLRDDAVTVLEIGIGGYGFQDGGGSLRMWRRYFHRGEVYGLDIFDKSHIEDLRMGTLVGDQSDAAVLREIAERYGPFDVVIDDGSHVNEHILTSFRALFPYVRAGGFYVIEDLWTTFQPGFGGRDTPGSSPGTSLDLLKRIVDGLHHEEHTAAGEPSYADLHVVGLHVYHNIAFLEKGVNAEGGIPAWVPQGHEVISAMYPKKDPATGAS</sequence>
<dbReference type="GO" id="GO:0008168">
    <property type="term" value="F:methyltransferase activity"/>
    <property type="evidence" value="ECO:0007669"/>
    <property type="project" value="UniProtKB-KW"/>
</dbReference>
<protein>
    <submittedName>
        <fullName evidence="7">Class I SAM-dependent methyltransferase</fullName>
    </submittedName>
</protein>
<accession>A0ABY5W9Z2</accession>
<proteinExistence type="predicted"/>
<evidence type="ECO:0000313" key="7">
    <source>
        <dbReference type="EMBL" id="UWP86121.1"/>
    </source>
</evidence>
<evidence type="ECO:0000256" key="4">
    <source>
        <dbReference type="ARBA" id="ARBA00022691"/>
    </source>
</evidence>
<evidence type="ECO:0000256" key="3">
    <source>
        <dbReference type="ARBA" id="ARBA00022679"/>
    </source>
</evidence>
<keyword evidence="3" id="KW-0808">Transferase</keyword>
<dbReference type="GO" id="GO:0032259">
    <property type="term" value="P:methylation"/>
    <property type="evidence" value="ECO:0007669"/>
    <property type="project" value="UniProtKB-KW"/>
</dbReference>
<dbReference type="Gene3D" id="3.30.1050.30">
    <property type="match status" value="1"/>
</dbReference>
<dbReference type="RefSeq" id="WP_259865167.1">
    <property type="nucleotide sequence ID" value="NZ_BAAAST010000037.1"/>
</dbReference>